<feature type="compositionally biased region" description="Low complexity" evidence="1">
    <location>
        <begin position="110"/>
        <end position="135"/>
    </location>
</feature>
<evidence type="ECO:0000313" key="3">
    <source>
        <dbReference type="Proteomes" id="UP000327044"/>
    </source>
</evidence>
<dbReference type="OrthoDB" id="6796610at2759"/>
<accession>A0A5N4B4F5</accession>
<organism evidence="2 3">
    <name type="scientific">Photinus pyralis</name>
    <name type="common">Common eastern firefly</name>
    <name type="synonym">Lampyris pyralis</name>
    <dbReference type="NCBI Taxonomy" id="7054"/>
    <lineage>
        <taxon>Eukaryota</taxon>
        <taxon>Metazoa</taxon>
        <taxon>Ecdysozoa</taxon>
        <taxon>Arthropoda</taxon>
        <taxon>Hexapoda</taxon>
        <taxon>Insecta</taxon>
        <taxon>Pterygota</taxon>
        <taxon>Neoptera</taxon>
        <taxon>Endopterygota</taxon>
        <taxon>Coleoptera</taxon>
        <taxon>Polyphaga</taxon>
        <taxon>Elateriformia</taxon>
        <taxon>Elateroidea</taxon>
        <taxon>Lampyridae</taxon>
        <taxon>Lampyrinae</taxon>
        <taxon>Photinus</taxon>
    </lineage>
</organism>
<proteinExistence type="predicted"/>
<gene>
    <name evidence="2" type="ORF">PPYR_01403</name>
</gene>
<protein>
    <submittedName>
        <fullName evidence="2">Uncharacterized protein</fullName>
    </submittedName>
</protein>
<keyword evidence="3" id="KW-1185">Reference proteome</keyword>
<feature type="region of interest" description="Disordered" evidence="1">
    <location>
        <begin position="77"/>
        <end position="177"/>
    </location>
</feature>
<dbReference type="AlphaFoldDB" id="A0A5N4B4F5"/>
<comment type="caution">
    <text evidence="2">The sequence shown here is derived from an EMBL/GenBank/DDBJ whole genome shotgun (WGS) entry which is preliminary data.</text>
</comment>
<dbReference type="InParanoid" id="A0A5N4B4F5"/>
<evidence type="ECO:0000256" key="1">
    <source>
        <dbReference type="SAM" id="MobiDB-lite"/>
    </source>
</evidence>
<evidence type="ECO:0000313" key="2">
    <source>
        <dbReference type="EMBL" id="KAB0804433.1"/>
    </source>
</evidence>
<sequence length="177" mass="19891">MDRFCSYCGARRQLEFDRPLDRCSKCDKFPFILSHEVKSASVLRCSVCTAYICAINRYCEICGHTVENSKRIRGERAGQMQMAGKIQAKKMEAIERRKRRKLEAECSSFSASTPSTMTSLSPSKKSSSNPLSFSSNDDEDVDNLLSQIPDSELSQIQDSQKPDSELSQIQDSEANPE</sequence>
<dbReference type="Proteomes" id="UP000327044">
    <property type="component" value="Unassembled WGS sequence"/>
</dbReference>
<feature type="compositionally biased region" description="Polar residues" evidence="1">
    <location>
        <begin position="144"/>
        <end position="177"/>
    </location>
</feature>
<reference evidence="2 3" key="1">
    <citation type="journal article" date="2018" name="Elife">
        <title>Firefly genomes illuminate parallel origins of bioluminescence in beetles.</title>
        <authorList>
            <person name="Fallon T.R."/>
            <person name="Lower S.E."/>
            <person name="Chang C.H."/>
            <person name="Bessho-Uehara M."/>
            <person name="Martin G.J."/>
            <person name="Bewick A.J."/>
            <person name="Behringer M."/>
            <person name="Debat H.J."/>
            <person name="Wong I."/>
            <person name="Day J.C."/>
            <person name="Suvorov A."/>
            <person name="Silva C.J."/>
            <person name="Stanger-Hall K.F."/>
            <person name="Hall D.W."/>
            <person name="Schmitz R.J."/>
            <person name="Nelson D.R."/>
            <person name="Lewis S.M."/>
            <person name="Shigenobu S."/>
            <person name="Bybee S.M."/>
            <person name="Larracuente A.M."/>
            <person name="Oba Y."/>
            <person name="Weng J.K."/>
        </authorList>
    </citation>
    <scope>NUCLEOTIDE SEQUENCE [LARGE SCALE GENOMIC DNA]</scope>
    <source>
        <strain evidence="2">1611_PpyrPB1</strain>
        <tissue evidence="2">Whole body</tissue>
    </source>
</reference>
<name>A0A5N4B4F5_PHOPY</name>
<dbReference type="EMBL" id="VVIM01000001">
    <property type="protein sequence ID" value="KAB0804433.1"/>
    <property type="molecule type" value="Genomic_DNA"/>
</dbReference>